<dbReference type="RefSeq" id="WP_143254879.1">
    <property type="nucleotide sequence ID" value="NZ_FQYW01000013.1"/>
</dbReference>
<evidence type="ECO:0000313" key="2">
    <source>
        <dbReference type="Proteomes" id="UP000191240"/>
    </source>
</evidence>
<dbReference type="InterPro" id="IPR042095">
    <property type="entry name" value="SUMF_sf"/>
</dbReference>
<dbReference type="InterPro" id="IPR016187">
    <property type="entry name" value="CTDL_fold"/>
</dbReference>
<dbReference type="EMBL" id="FQYW01000013">
    <property type="protein sequence ID" value="SHI79120.1"/>
    <property type="molecule type" value="Genomic_DNA"/>
</dbReference>
<dbReference type="Proteomes" id="UP000191240">
    <property type="component" value="Unassembled WGS sequence"/>
</dbReference>
<reference evidence="1 2" key="1">
    <citation type="submission" date="2016-11" db="EMBL/GenBank/DDBJ databases">
        <authorList>
            <person name="Jaros S."/>
            <person name="Januszkiewicz K."/>
            <person name="Wedrychowicz H."/>
        </authorList>
    </citation>
    <scope>NUCLEOTIDE SEQUENCE [LARGE SCALE GENOMIC DNA]</scope>
    <source>
        <strain evidence="1 2">DSM 3074</strain>
    </source>
</reference>
<organism evidence="1 2">
    <name type="scientific">Anaerovibrio lipolyticus DSM 3074</name>
    <dbReference type="NCBI Taxonomy" id="1120997"/>
    <lineage>
        <taxon>Bacteria</taxon>
        <taxon>Bacillati</taxon>
        <taxon>Bacillota</taxon>
        <taxon>Negativicutes</taxon>
        <taxon>Selenomonadales</taxon>
        <taxon>Selenomonadaceae</taxon>
        <taxon>Anaerovibrio</taxon>
    </lineage>
</organism>
<name>A0A1M6E177_9FIRM</name>
<dbReference type="Gene3D" id="3.90.1580.10">
    <property type="entry name" value="paralog of FGE (formylglycine-generating enzyme)"/>
    <property type="match status" value="1"/>
</dbReference>
<dbReference type="SUPFAM" id="SSF56436">
    <property type="entry name" value="C-type lectin-like"/>
    <property type="match status" value="1"/>
</dbReference>
<protein>
    <submittedName>
        <fullName evidence="1">Uncharacterized protein</fullName>
    </submittedName>
</protein>
<accession>A0A1M6E177</accession>
<proteinExistence type="predicted"/>
<sequence>MAVRTLGQQGGHKDTAGKRMISNIGCEDMCGDHWQWGDDYGSASTSGSYGAGYDANDRYVGGQIYGAEYRVLLVGSWALAAVCGSRSAVWIYGSLALNADCGGRGASEPLHAESGAFYA</sequence>
<dbReference type="AlphaFoldDB" id="A0A1M6E177"/>
<evidence type="ECO:0000313" key="1">
    <source>
        <dbReference type="EMBL" id="SHI79120.1"/>
    </source>
</evidence>
<gene>
    <name evidence="1" type="ORF">SAMN02745671_01702</name>
</gene>